<dbReference type="GO" id="GO:0006457">
    <property type="term" value="P:protein folding"/>
    <property type="evidence" value="ECO:0007669"/>
    <property type="project" value="InterPro"/>
</dbReference>
<dbReference type="Gene3D" id="3.90.20.20">
    <property type="match status" value="1"/>
</dbReference>
<keyword evidence="4" id="KW-0963">Cytoplasm</keyword>
<keyword evidence="5" id="KW-0346">Stress response</keyword>
<feature type="compositionally biased region" description="Acidic residues" evidence="9">
    <location>
        <begin position="308"/>
        <end position="320"/>
    </location>
</feature>
<name>A0A2I0BCG7_9ASPA</name>
<dbReference type="GO" id="GO:0051087">
    <property type="term" value="F:protein-folding chaperone binding"/>
    <property type="evidence" value="ECO:0007669"/>
    <property type="project" value="InterPro"/>
</dbReference>
<proteinExistence type="inferred from homology"/>
<dbReference type="FunFam" id="3.90.20.20:FF:000006">
    <property type="entry name" value="GrpE protein homolog"/>
    <property type="match status" value="1"/>
</dbReference>
<evidence type="ECO:0000256" key="8">
    <source>
        <dbReference type="RuleBase" id="RU004478"/>
    </source>
</evidence>
<dbReference type="InterPro" id="IPR013805">
    <property type="entry name" value="GrpE_CC"/>
</dbReference>
<sequence>MASMLRRANLFPISGVGALSAEKLKSPPILFVKQRFAVGPVRLKPCRFPAKPFCSPTAASGEIAKTEEAEDAGVQEESVEEYAVDNGSIDDSAPATEEILPSAITAALQSYKEALANDNQSKISEVEGFLQSIEDENNSLANKVAALSEELLVEKDRILRISADFDNFRKRAEREGLSLVENVRGEVLERLLPVLDNFERAKAQIKAETEGEEKINNSYQSIYKQFMEILTSLGVEAIETVGNAFDPMLHEAIMREDSVEFEEGVVILEFRKGFKLGERLLRPSTVKVSAGPGPEKAAEDAGTRADEEREEIDQESNEDGGGDKCEVGTSDYQIL</sequence>
<dbReference type="SUPFAM" id="SSF58014">
    <property type="entry name" value="Coiled-coil domain of nucleotide exchange factor GrpE"/>
    <property type="match status" value="1"/>
</dbReference>
<reference evidence="10 11" key="1">
    <citation type="journal article" date="2017" name="Nature">
        <title>The Apostasia genome and the evolution of orchids.</title>
        <authorList>
            <person name="Zhang G.Q."/>
            <person name="Liu K.W."/>
            <person name="Li Z."/>
            <person name="Lohaus R."/>
            <person name="Hsiao Y.Y."/>
            <person name="Niu S.C."/>
            <person name="Wang J.Y."/>
            <person name="Lin Y.C."/>
            <person name="Xu Q."/>
            <person name="Chen L.J."/>
            <person name="Yoshida K."/>
            <person name="Fujiwara S."/>
            <person name="Wang Z.W."/>
            <person name="Zhang Y.Q."/>
            <person name="Mitsuda N."/>
            <person name="Wang M."/>
            <person name="Liu G.H."/>
            <person name="Pecoraro L."/>
            <person name="Huang H.X."/>
            <person name="Xiao X.J."/>
            <person name="Lin M."/>
            <person name="Wu X.Y."/>
            <person name="Wu W.L."/>
            <person name="Chen Y.Y."/>
            <person name="Chang S.B."/>
            <person name="Sakamoto S."/>
            <person name="Ohme-Takagi M."/>
            <person name="Yagi M."/>
            <person name="Zeng S.J."/>
            <person name="Shen C.Y."/>
            <person name="Yeh C.M."/>
            <person name="Luo Y.B."/>
            <person name="Tsai W.C."/>
            <person name="Van de Peer Y."/>
            <person name="Liu Z.J."/>
        </authorList>
    </citation>
    <scope>NUCLEOTIDE SEQUENCE [LARGE SCALE GENOMIC DNA]</scope>
    <source>
        <strain evidence="11">cv. Shenzhen</strain>
        <tissue evidence="10">Stem</tissue>
    </source>
</reference>
<dbReference type="Gene3D" id="2.30.22.10">
    <property type="entry name" value="Head domain of nucleotide exchange factor GrpE"/>
    <property type="match status" value="1"/>
</dbReference>
<feature type="compositionally biased region" description="Basic and acidic residues" evidence="9">
    <location>
        <begin position="296"/>
        <end position="307"/>
    </location>
</feature>
<dbReference type="PROSITE" id="PS01071">
    <property type="entry name" value="GRPE"/>
    <property type="match status" value="1"/>
</dbReference>
<dbReference type="PANTHER" id="PTHR21237:SF27">
    <property type="entry name" value="GRPE PROTEIN HOMOLOG"/>
    <property type="match status" value="1"/>
</dbReference>
<evidence type="ECO:0000313" key="11">
    <source>
        <dbReference type="Proteomes" id="UP000236161"/>
    </source>
</evidence>
<evidence type="ECO:0000256" key="5">
    <source>
        <dbReference type="ARBA" id="ARBA00023016"/>
    </source>
</evidence>
<dbReference type="GO" id="GO:0042803">
    <property type="term" value="F:protein homodimerization activity"/>
    <property type="evidence" value="ECO:0007669"/>
    <property type="project" value="InterPro"/>
</dbReference>
<dbReference type="AlphaFoldDB" id="A0A2I0BCG7"/>
<comment type="subcellular location">
    <subcellularLocation>
        <location evidence="1">Cytoplasm</location>
    </subcellularLocation>
    <subcellularLocation>
        <location evidence="7">Mitochondrion matrix</location>
    </subcellularLocation>
</comment>
<accession>A0A2I0BCG7</accession>
<evidence type="ECO:0000256" key="3">
    <source>
        <dbReference type="ARBA" id="ARBA00011738"/>
    </source>
</evidence>
<dbReference type="FunFam" id="2.30.22.10:FF:000001">
    <property type="entry name" value="Protein GrpE"/>
    <property type="match status" value="1"/>
</dbReference>
<dbReference type="PANTHER" id="PTHR21237">
    <property type="entry name" value="GRPE PROTEIN"/>
    <property type="match status" value="1"/>
</dbReference>
<dbReference type="InterPro" id="IPR000740">
    <property type="entry name" value="GrpE"/>
</dbReference>
<evidence type="ECO:0000313" key="10">
    <source>
        <dbReference type="EMBL" id="PKA65482.1"/>
    </source>
</evidence>
<keyword evidence="11" id="KW-1185">Reference proteome</keyword>
<dbReference type="SUPFAM" id="SSF51064">
    <property type="entry name" value="Head domain of nucleotide exchange factor GrpE"/>
    <property type="match status" value="1"/>
</dbReference>
<dbReference type="EMBL" id="KZ451895">
    <property type="protein sequence ID" value="PKA65482.1"/>
    <property type="molecule type" value="Genomic_DNA"/>
</dbReference>
<dbReference type="OrthoDB" id="201635at2759"/>
<comment type="function">
    <text evidence="7">Essential component of the PAM complex, a complex required for the translocation of transit peptide-containing proteins from the inner membrane into the mitochondrial matrix in an ATP-dependent manner.</text>
</comment>
<evidence type="ECO:0000256" key="9">
    <source>
        <dbReference type="SAM" id="MobiDB-lite"/>
    </source>
</evidence>
<organism evidence="10 11">
    <name type="scientific">Apostasia shenzhenica</name>
    <dbReference type="NCBI Taxonomy" id="1088818"/>
    <lineage>
        <taxon>Eukaryota</taxon>
        <taxon>Viridiplantae</taxon>
        <taxon>Streptophyta</taxon>
        <taxon>Embryophyta</taxon>
        <taxon>Tracheophyta</taxon>
        <taxon>Spermatophyta</taxon>
        <taxon>Magnoliopsida</taxon>
        <taxon>Liliopsida</taxon>
        <taxon>Asparagales</taxon>
        <taxon>Orchidaceae</taxon>
        <taxon>Apostasioideae</taxon>
        <taxon>Apostasia</taxon>
    </lineage>
</organism>
<evidence type="ECO:0000256" key="6">
    <source>
        <dbReference type="ARBA" id="ARBA00023186"/>
    </source>
</evidence>
<dbReference type="HAMAP" id="MF_01151">
    <property type="entry name" value="GrpE"/>
    <property type="match status" value="1"/>
</dbReference>
<comment type="similarity">
    <text evidence="2 8">Belongs to the GrpE family.</text>
</comment>
<gene>
    <name evidence="10" type="ORF">AXF42_Ash005816</name>
</gene>
<dbReference type="PRINTS" id="PR00773">
    <property type="entry name" value="GRPEPROTEIN"/>
</dbReference>
<dbReference type="NCBIfam" id="NF010741">
    <property type="entry name" value="PRK14143.1"/>
    <property type="match status" value="1"/>
</dbReference>
<dbReference type="GO" id="GO:0000774">
    <property type="term" value="F:adenyl-nucleotide exchange factor activity"/>
    <property type="evidence" value="ECO:0007669"/>
    <property type="project" value="InterPro"/>
</dbReference>
<keyword evidence="7" id="KW-0496">Mitochondrion</keyword>
<dbReference type="STRING" id="1088818.A0A2I0BCG7"/>
<evidence type="ECO:0000256" key="2">
    <source>
        <dbReference type="ARBA" id="ARBA00009054"/>
    </source>
</evidence>
<comment type="subunit">
    <text evidence="3">Homodimer.</text>
</comment>
<evidence type="ECO:0000256" key="4">
    <source>
        <dbReference type="ARBA" id="ARBA00022490"/>
    </source>
</evidence>
<dbReference type="Proteomes" id="UP000236161">
    <property type="component" value="Unassembled WGS sequence"/>
</dbReference>
<evidence type="ECO:0000256" key="7">
    <source>
        <dbReference type="RuleBase" id="RU000640"/>
    </source>
</evidence>
<dbReference type="GO" id="GO:0005759">
    <property type="term" value="C:mitochondrial matrix"/>
    <property type="evidence" value="ECO:0007669"/>
    <property type="project" value="UniProtKB-SubCell"/>
</dbReference>
<dbReference type="GO" id="GO:0009507">
    <property type="term" value="C:chloroplast"/>
    <property type="evidence" value="ECO:0007669"/>
    <property type="project" value="TreeGrafter"/>
</dbReference>
<dbReference type="Pfam" id="PF01025">
    <property type="entry name" value="GrpE"/>
    <property type="match status" value="1"/>
</dbReference>
<feature type="region of interest" description="Disordered" evidence="9">
    <location>
        <begin position="286"/>
        <end position="335"/>
    </location>
</feature>
<dbReference type="InterPro" id="IPR009012">
    <property type="entry name" value="GrpE_head"/>
</dbReference>
<evidence type="ECO:0000256" key="1">
    <source>
        <dbReference type="ARBA" id="ARBA00004496"/>
    </source>
</evidence>
<keyword evidence="6 7" id="KW-0143">Chaperone</keyword>
<protein>
    <recommendedName>
        <fullName evidence="7">GrpE protein homolog</fullName>
    </recommendedName>
</protein>
<dbReference type="GO" id="GO:0051082">
    <property type="term" value="F:unfolded protein binding"/>
    <property type="evidence" value="ECO:0007669"/>
    <property type="project" value="TreeGrafter"/>
</dbReference>
<dbReference type="CDD" id="cd00446">
    <property type="entry name" value="GrpE"/>
    <property type="match status" value="1"/>
</dbReference>